<gene>
    <name evidence="1" type="ORF">DDR33_24230</name>
</gene>
<dbReference type="RefSeq" id="WP_109418386.1">
    <property type="nucleotide sequence ID" value="NZ_QEAS01000037.1"/>
</dbReference>
<dbReference type="OrthoDB" id="2991643at2"/>
<evidence type="ECO:0008006" key="3">
    <source>
        <dbReference type="Google" id="ProtNLM"/>
    </source>
</evidence>
<sequence>MKIYLRYIAKPNGSDNVQVSVNSDRVITFQLEDTKITVTKDRYVFQLEKTIELDENEINELKDLEKFYENGAVSYKIAEPLFDKMKQIVEYLKFFYGISELDENFTSNGVPEWSEDGVAWNKIPMKYRATWKPSGPVYYLPESLLPWLPLIAKKGIKPFFAFNHLHKAFNEFNTRHQWINATICAELAFKEFLATYDDKCVSLITYAPSPPLPILYKQVLFEQTGEKSPFAKELGDGATIRNNLIHKPKYPSPSKDETNEYLHVVQSAILHLQYLLYKDIPVFEFFFKRSLSQLARIRNDKK</sequence>
<accession>A0A2U2P9K5</accession>
<dbReference type="EMBL" id="QEAS01000037">
    <property type="protein sequence ID" value="PWG78050.1"/>
    <property type="molecule type" value="Genomic_DNA"/>
</dbReference>
<organism evidence="1 2">
    <name type="scientific">Pararcticibacter amylolyticus</name>
    <dbReference type="NCBI Taxonomy" id="2173175"/>
    <lineage>
        <taxon>Bacteria</taxon>
        <taxon>Pseudomonadati</taxon>
        <taxon>Bacteroidota</taxon>
        <taxon>Sphingobacteriia</taxon>
        <taxon>Sphingobacteriales</taxon>
        <taxon>Sphingobacteriaceae</taxon>
        <taxon>Pararcticibacter</taxon>
    </lineage>
</organism>
<protein>
    <recommendedName>
        <fullName evidence="3">ApeA N-terminal domain-containing protein</fullName>
    </recommendedName>
</protein>
<keyword evidence="2" id="KW-1185">Reference proteome</keyword>
<comment type="caution">
    <text evidence="1">The sequence shown here is derived from an EMBL/GenBank/DDBJ whole genome shotgun (WGS) entry which is preliminary data.</text>
</comment>
<name>A0A2U2P9K5_9SPHI</name>
<evidence type="ECO:0000313" key="1">
    <source>
        <dbReference type="EMBL" id="PWG78050.1"/>
    </source>
</evidence>
<reference evidence="1 2" key="1">
    <citation type="submission" date="2018-04" db="EMBL/GenBank/DDBJ databases">
        <title>Pedobacter chongqingensis sp. nov., isolated from a rottenly hemp rope.</title>
        <authorList>
            <person name="Cai Y."/>
        </authorList>
    </citation>
    <scope>NUCLEOTIDE SEQUENCE [LARGE SCALE GENOMIC DNA]</scope>
    <source>
        <strain evidence="1 2">FJ4-8</strain>
    </source>
</reference>
<dbReference type="AlphaFoldDB" id="A0A2U2P9K5"/>
<proteinExistence type="predicted"/>
<dbReference type="Proteomes" id="UP000245647">
    <property type="component" value="Unassembled WGS sequence"/>
</dbReference>
<evidence type="ECO:0000313" key="2">
    <source>
        <dbReference type="Proteomes" id="UP000245647"/>
    </source>
</evidence>